<dbReference type="NCBIfam" id="NF006993">
    <property type="entry name" value="PRK09458.1"/>
    <property type="match status" value="1"/>
</dbReference>
<comment type="caution">
    <text evidence="2">The sequence shown here is derived from an EMBL/GenBank/DDBJ whole genome shotgun (WGS) entry which is preliminary data.</text>
</comment>
<evidence type="ECO:0000256" key="1">
    <source>
        <dbReference type="SAM" id="Phobius"/>
    </source>
</evidence>
<dbReference type="Pfam" id="PF06667">
    <property type="entry name" value="PspB"/>
    <property type="match status" value="1"/>
</dbReference>
<protein>
    <submittedName>
        <fullName evidence="2">Envelope stress response membrane protein PspB</fullName>
    </submittedName>
</protein>
<proteinExistence type="predicted"/>
<evidence type="ECO:0000313" key="3">
    <source>
        <dbReference type="Proteomes" id="UP001501757"/>
    </source>
</evidence>
<feature type="transmembrane region" description="Helical" evidence="1">
    <location>
        <begin position="6"/>
        <end position="26"/>
    </location>
</feature>
<keyword evidence="1" id="KW-0812">Transmembrane</keyword>
<gene>
    <name evidence="2" type="primary">pspB</name>
    <name evidence="2" type="ORF">GCM10009092_31860</name>
</gene>
<dbReference type="InterPro" id="IPR009554">
    <property type="entry name" value="Phageshock_PspB"/>
</dbReference>
<reference evidence="3" key="1">
    <citation type="journal article" date="2019" name="Int. J. Syst. Evol. Microbiol.">
        <title>The Global Catalogue of Microorganisms (GCM) 10K type strain sequencing project: providing services to taxonomists for standard genome sequencing and annotation.</title>
        <authorList>
            <consortium name="The Broad Institute Genomics Platform"/>
            <consortium name="The Broad Institute Genome Sequencing Center for Infectious Disease"/>
            <person name="Wu L."/>
            <person name="Ma J."/>
        </authorList>
    </citation>
    <scope>NUCLEOTIDE SEQUENCE [LARGE SCALE GENOMIC DNA]</scope>
    <source>
        <strain evidence="3">JCM 13378</strain>
    </source>
</reference>
<dbReference type="Proteomes" id="UP001501757">
    <property type="component" value="Unassembled WGS sequence"/>
</dbReference>
<dbReference type="NCBIfam" id="TIGR02976">
    <property type="entry name" value="phageshock_pspB"/>
    <property type="match status" value="1"/>
</dbReference>
<name>A0ABP3H955_9ALTE</name>
<accession>A0ABP3H955</accession>
<keyword evidence="3" id="KW-1185">Reference proteome</keyword>
<sequence>MEDIIGILVAPIIIFMIFVAPIWLILHYRSKKQVAQGLSKEEYASLTELADKAEKMAERIHTLEAILDAEAPQWRNRA</sequence>
<keyword evidence="1" id="KW-1133">Transmembrane helix</keyword>
<dbReference type="EMBL" id="BAAAEI010000020">
    <property type="protein sequence ID" value="GAA0365130.1"/>
    <property type="molecule type" value="Genomic_DNA"/>
</dbReference>
<evidence type="ECO:0000313" key="2">
    <source>
        <dbReference type="EMBL" id="GAA0365130.1"/>
    </source>
</evidence>
<organism evidence="2 3">
    <name type="scientific">Bowmanella denitrificans</name>
    <dbReference type="NCBI Taxonomy" id="366582"/>
    <lineage>
        <taxon>Bacteria</taxon>
        <taxon>Pseudomonadati</taxon>
        <taxon>Pseudomonadota</taxon>
        <taxon>Gammaproteobacteria</taxon>
        <taxon>Alteromonadales</taxon>
        <taxon>Alteromonadaceae</taxon>
        <taxon>Bowmanella</taxon>
    </lineage>
</organism>
<keyword evidence="1" id="KW-0472">Membrane</keyword>